<feature type="region of interest" description="Disordered" evidence="1">
    <location>
        <begin position="1"/>
        <end position="20"/>
    </location>
</feature>
<evidence type="ECO:0000313" key="2">
    <source>
        <dbReference type="EMBL" id="VDO25902.1"/>
    </source>
</evidence>
<reference evidence="4" key="1">
    <citation type="submission" date="2017-02" db="UniProtKB">
        <authorList>
            <consortium name="WormBaseParasite"/>
        </authorList>
    </citation>
    <scope>IDENTIFICATION</scope>
</reference>
<name>A0A0N4W5Y5_HAEPC</name>
<evidence type="ECO:0000313" key="4">
    <source>
        <dbReference type="WBParaSite" id="HPLM_0000542101-mRNA-1"/>
    </source>
</evidence>
<dbReference type="Proteomes" id="UP000268014">
    <property type="component" value="Unassembled WGS sequence"/>
</dbReference>
<evidence type="ECO:0000256" key="1">
    <source>
        <dbReference type="SAM" id="MobiDB-lite"/>
    </source>
</evidence>
<protein>
    <submittedName>
        <fullName evidence="2 4">Uncharacterized protein</fullName>
    </submittedName>
</protein>
<feature type="compositionally biased region" description="Basic residues" evidence="1">
    <location>
        <begin position="7"/>
        <end position="20"/>
    </location>
</feature>
<dbReference type="EMBL" id="UZAF01016333">
    <property type="protein sequence ID" value="VDO25902.1"/>
    <property type="molecule type" value="Genomic_DNA"/>
</dbReference>
<dbReference type="AlphaFoldDB" id="A0A0N4W5Y5"/>
<sequence length="56" mass="6589">MTSSSKRTSKRKRRKHHKGLHLLMALSLPSRRINTCGLFWYGKSKRQSTLQSICWT</sequence>
<organism evidence="4">
    <name type="scientific">Haemonchus placei</name>
    <name type="common">Barber's pole worm</name>
    <dbReference type="NCBI Taxonomy" id="6290"/>
    <lineage>
        <taxon>Eukaryota</taxon>
        <taxon>Metazoa</taxon>
        <taxon>Ecdysozoa</taxon>
        <taxon>Nematoda</taxon>
        <taxon>Chromadorea</taxon>
        <taxon>Rhabditida</taxon>
        <taxon>Rhabditina</taxon>
        <taxon>Rhabditomorpha</taxon>
        <taxon>Strongyloidea</taxon>
        <taxon>Trichostrongylidae</taxon>
        <taxon>Haemonchus</taxon>
    </lineage>
</organism>
<keyword evidence="3" id="KW-1185">Reference proteome</keyword>
<gene>
    <name evidence="2" type="ORF">HPLM_LOCUS5413</name>
</gene>
<proteinExistence type="predicted"/>
<reference evidence="2 3" key="2">
    <citation type="submission" date="2018-11" db="EMBL/GenBank/DDBJ databases">
        <authorList>
            <consortium name="Pathogen Informatics"/>
        </authorList>
    </citation>
    <scope>NUCLEOTIDE SEQUENCE [LARGE SCALE GENOMIC DNA]</scope>
    <source>
        <strain evidence="2 3">MHpl1</strain>
    </source>
</reference>
<dbReference type="WBParaSite" id="HPLM_0000542101-mRNA-1">
    <property type="protein sequence ID" value="HPLM_0000542101-mRNA-1"/>
    <property type="gene ID" value="HPLM_0000542101"/>
</dbReference>
<evidence type="ECO:0000313" key="3">
    <source>
        <dbReference type="Proteomes" id="UP000268014"/>
    </source>
</evidence>
<accession>A0A0N4W5Y5</accession>